<evidence type="ECO:0000256" key="1">
    <source>
        <dbReference type="ARBA" id="ARBA00022723"/>
    </source>
</evidence>
<dbReference type="GO" id="GO:0046872">
    <property type="term" value="F:metal ion binding"/>
    <property type="evidence" value="ECO:0007669"/>
    <property type="project" value="UniProtKB-KW"/>
</dbReference>
<evidence type="ECO:0000313" key="4">
    <source>
        <dbReference type="Proteomes" id="UP000317638"/>
    </source>
</evidence>
<comment type="caution">
    <text evidence="3">The sequence shown here is derived from an EMBL/GenBank/DDBJ whole genome shotgun (WGS) entry which is preliminary data.</text>
</comment>
<dbReference type="Pfam" id="PF01903">
    <property type="entry name" value="CbiX"/>
    <property type="match status" value="2"/>
</dbReference>
<evidence type="ECO:0000256" key="2">
    <source>
        <dbReference type="ARBA" id="ARBA00023239"/>
    </source>
</evidence>
<keyword evidence="4" id="KW-1185">Reference proteome</keyword>
<organism evidence="3 4">
    <name type="scientific">Tessaracoccus rhinocerotis</name>
    <dbReference type="NCBI Taxonomy" id="1689449"/>
    <lineage>
        <taxon>Bacteria</taxon>
        <taxon>Bacillati</taxon>
        <taxon>Actinomycetota</taxon>
        <taxon>Actinomycetes</taxon>
        <taxon>Propionibacteriales</taxon>
        <taxon>Propionibacteriaceae</taxon>
        <taxon>Tessaracoccus</taxon>
    </lineage>
</organism>
<dbReference type="OrthoDB" id="7345302at2"/>
<dbReference type="PANTHER" id="PTHR33542:SF5">
    <property type="entry name" value="FERROCHELATASE CHE1"/>
    <property type="match status" value="1"/>
</dbReference>
<dbReference type="CDD" id="cd03416">
    <property type="entry name" value="CbiX_SirB_N"/>
    <property type="match status" value="1"/>
</dbReference>
<gene>
    <name evidence="3" type="ORF">FOJ82_05475</name>
</gene>
<dbReference type="AlphaFoldDB" id="A0A553K2Y8"/>
<evidence type="ECO:0000313" key="3">
    <source>
        <dbReference type="EMBL" id="TRY19073.1"/>
    </source>
</evidence>
<dbReference type="EMBL" id="VKKG01000002">
    <property type="protein sequence ID" value="TRY19073.1"/>
    <property type="molecule type" value="Genomic_DNA"/>
</dbReference>
<reference evidence="3 4" key="1">
    <citation type="submission" date="2019-07" db="EMBL/GenBank/DDBJ databases">
        <authorList>
            <person name="Zhou L.-Y."/>
        </authorList>
    </citation>
    <scope>NUCLEOTIDE SEQUENCE [LARGE SCALE GENOMIC DNA]</scope>
    <source>
        <strain evidence="3 4">YIM 101269</strain>
    </source>
</reference>
<name>A0A553K2Y8_9ACTN</name>
<dbReference type="GO" id="GO:0016829">
    <property type="term" value="F:lyase activity"/>
    <property type="evidence" value="ECO:0007669"/>
    <property type="project" value="UniProtKB-KW"/>
</dbReference>
<dbReference type="PANTHER" id="PTHR33542">
    <property type="entry name" value="SIROHYDROCHLORIN FERROCHELATASE, CHLOROPLASTIC"/>
    <property type="match status" value="1"/>
</dbReference>
<keyword evidence="1" id="KW-0479">Metal-binding</keyword>
<protein>
    <submittedName>
        <fullName evidence="3">Sirohydrochlorin chelatase</fullName>
    </submittedName>
</protein>
<proteinExistence type="predicted"/>
<dbReference type="Proteomes" id="UP000317638">
    <property type="component" value="Unassembled WGS sequence"/>
</dbReference>
<sequence>MPAAPALVGCSHGTSDPVGRRVVRALLDDVRAARPDLEVLEAFVDVQRPSVADVVADVVADGPDEAGEAVVVPLLLSTGYHVGVDIARAVEQRGAAGRSCAAAALGPDPRLVDILVDRLAEVGTRGFDTVVLAAAGSSSPGAARDVEEVAAALRRRRPGPVHVGFGAIARPTVAEAVELARGSSRRVPHPVGSRARIVVASYLLAPGHFHDKLLRSGADAVTAPLAPDPRLARVVLDRYFEACGRR</sequence>
<dbReference type="SUPFAM" id="SSF53800">
    <property type="entry name" value="Chelatase"/>
    <property type="match status" value="1"/>
</dbReference>
<dbReference type="InterPro" id="IPR050963">
    <property type="entry name" value="Sirohydro_Cobaltochel/CbiX"/>
</dbReference>
<keyword evidence="2" id="KW-0456">Lyase</keyword>
<dbReference type="InterPro" id="IPR002762">
    <property type="entry name" value="CbiX-like"/>
</dbReference>
<accession>A0A553K2Y8</accession>
<dbReference type="Gene3D" id="3.40.50.1400">
    <property type="match status" value="2"/>
</dbReference>